<dbReference type="InterPro" id="IPR051335">
    <property type="entry name" value="Alanyl-tRNA_Editing_Enzymes"/>
</dbReference>
<keyword evidence="4" id="KW-0862">Zinc</keyword>
<evidence type="ECO:0000313" key="5">
    <source>
        <dbReference type="EMBL" id="PAD84842.1"/>
    </source>
</evidence>
<dbReference type="GO" id="GO:0004813">
    <property type="term" value="F:alanine-tRNA ligase activity"/>
    <property type="evidence" value="ECO:0007669"/>
    <property type="project" value="InterPro"/>
</dbReference>
<dbReference type="SUPFAM" id="SSF50447">
    <property type="entry name" value="Translation proteins"/>
    <property type="match status" value="1"/>
</dbReference>
<dbReference type="PANTHER" id="PTHR43462:SF1">
    <property type="entry name" value="ALANYL-TRNA EDITING PROTEIN AARSD1"/>
    <property type="match status" value="1"/>
</dbReference>
<gene>
    <name evidence="5" type="ORF">CHH57_02565</name>
</gene>
<dbReference type="InterPro" id="IPR009000">
    <property type="entry name" value="Transl_B-barrel_sf"/>
</dbReference>
<keyword evidence="3" id="KW-0479">Metal-binding</keyword>
<dbReference type="InterPro" id="IPR012947">
    <property type="entry name" value="tRNA_SAD"/>
</dbReference>
<dbReference type="SMART" id="SM00863">
    <property type="entry name" value="tRNA_SAD"/>
    <property type="match status" value="1"/>
</dbReference>
<dbReference type="SUPFAM" id="SSF55186">
    <property type="entry name" value="ThrRS/AlaRS common domain"/>
    <property type="match status" value="1"/>
</dbReference>
<dbReference type="InterPro" id="IPR018164">
    <property type="entry name" value="Ala-tRNA-synth_IIc_N"/>
</dbReference>
<dbReference type="InterPro" id="IPR018163">
    <property type="entry name" value="Thr/Ala-tRNA-synth_IIc_edit"/>
</dbReference>
<evidence type="ECO:0000256" key="4">
    <source>
        <dbReference type="ARBA" id="ARBA00022833"/>
    </source>
</evidence>
<dbReference type="EMBL" id="NPBQ01000017">
    <property type="protein sequence ID" value="PAD84842.1"/>
    <property type="molecule type" value="Genomic_DNA"/>
</dbReference>
<dbReference type="GO" id="GO:0006419">
    <property type="term" value="P:alanyl-tRNA aminoacylation"/>
    <property type="evidence" value="ECO:0007669"/>
    <property type="project" value="InterPro"/>
</dbReference>
<dbReference type="AlphaFoldDB" id="A0A268FHH7"/>
<evidence type="ECO:0000256" key="3">
    <source>
        <dbReference type="ARBA" id="ARBA00022723"/>
    </source>
</evidence>
<dbReference type="Gene3D" id="2.40.30.130">
    <property type="match status" value="1"/>
</dbReference>
<evidence type="ECO:0000313" key="6">
    <source>
        <dbReference type="Proteomes" id="UP000216961"/>
    </source>
</evidence>
<name>A0A268FHH7_NIACI</name>
<dbReference type="Gene3D" id="3.30.980.10">
    <property type="entry name" value="Threonyl-trna Synthetase, Chain A, domain 2"/>
    <property type="match status" value="1"/>
</dbReference>
<dbReference type="InterPro" id="IPR003156">
    <property type="entry name" value="DHHA1_dom"/>
</dbReference>
<dbReference type="GO" id="GO:0002161">
    <property type="term" value="F:aminoacyl-tRNA deacylase activity"/>
    <property type="evidence" value="ECO:0007669"/>
    <property type="project" value="UniProtKB-ARBA"/>
</dbReference>
<reference evidence="5 6" key="1">
    <citation type="submission" date="2017-07" db="EMBL/GenBank/DDBJ databases">
        <title>Isolation and whole genome analysis of endospore-forming bacteria from heroin.</title>
        <authorList>
            <person name="Kalinowski J."/>
            <person name="Ahrens B."/>
            <person name="Al-Dilaimi A."/>
            <person name="Winkler A."/>
            <person name="Wibberg D."/>
            <person name="Schleenbecker U."/>
            <person name="Ruckert C."/>
            <person name="Wolfel R."/>
            <person name="Grass G."/>
        </authorList>
    </citation>
    <scope>NUCLEOTIDE SEQUENCE [LARGE SCALE GENOMIC DNA]</scope>
    <source>
        <strain evidence="5 6">7521-2</strain>
    </source>
</reference>
<protein>
    <submittedName>
        <fullName evidence="5">Uncharacterized protein</fullName>
    </submittedName>
</protein>
<dbReference type="KEGG" id="bcir:C2I06_05945"/>
<dbReference type="GO" id="GO:0005524">
    <property type="term" value="F:ATP binding"/>
    <property type="evidence" value="ECO:0007669"/>
    <property type="project" value="InterPro"/>
</dbReference>
<comment type="caution">
    <text evidence="5">The sequence shown here is derived from an EMBL/GenBank/DDBJ whole genome shotgun (WGS) entry which is preliminary data.</text>
</comment>
<organism evidence="5 6">
    <name type="scientific">Niallia circulans</name>
    <name type="common">Bacillus circulans</name>
    <dbReference type="NCBI Taxonomy" id="1397"/>
    <lineage>
        <taxon>Bacteria</taxon>
        <taxon>Bacillati</taxon>
        <taxon>Bacillota</taxon>
        <taxon>Bacilli</taxon>
        <taxon>Bacillales</taxon>
        <taxon>Bacillaceae</taxon>
        <taxon>Niallia</taxon>
    </lineage>
</organism>
<dbReference type="GO" id="GO:0003676">
    <property type="term" value="F:nucleic acid binding"/>
    <property type="evidence" value="ECO:0007669"/>
    <property type="project" value="InterPro"/>
</dbReference>
<comment type="subcellular location">
    <subcellularLocation>
        <location evidence="2">Cytoplasm</location>
    </subcellularLocation>
</comment>
<dbReference type="Pfam" id="PF01411">
    <property type="entry name" value="tRNA-synt_2c"/>
    <property type="match status" value="1"/>
</dbReference>
<dbReference type="PANTHER" id="PTHR43462">
    <property type="entry name" value="ALANYL-TRNA EDITING PROTEIN"/>
    <property type="match status" value="1"/>
</dbReference>
<sequence length="393" mass="45181">MSTKLFYSTPYETKWTTTIKEVIETKNQIYVLLKETAFYPEGGGQPADTGFIDGIRVVDVQMKDNQIYHLMERKPENKLVSCELDWDRRYDHMQQHTAQHMLSAVLEELYQIPTVSFHLGKEYTTIDIDTADLTKEQMTQLEKSCNSYIMKNLEIKTHITTYEQVSKFPLRKLPKVTGDIRIVEIDNWDFSACAGTHVGRTGELGVFKILKTEKHRGQTRIFFLSGWRAIRDYQTAQSILDNLGTFFKTNKLQLEDRVNKVELEKKALTKELETLKRENIAFLAEQILSTHTEKVIFLSFADKTIKDLSILAKYLLQKQSSSIILLSSETDKKILIQQNGDYPLHCGKFLKETIQGYEGKGGGNVLQAQGTFSSVLQLNACLKELRQRLDESI</sequence>
<evidence type="ECO:0000256" key="2">
    <source>
        <dbReference type="ARBA" id="ARBA00004496"/>
    </source>
</evidence>
<dbReference type="PROSITE" id="PS50860">
    <property type="entry name" value="AA_TRNA_LIGASE_II_ALA"/>
    <property type="match status" value="1"/>
</dbReference>
<dbReference type="InterPro" id="IPR018165">
    <property type="entry name" value="Ala-tRNA-synth_IIc_core"/>
</dbReference>
<dbReference type="Gene3D" id="3.10.310.40">
    <property type="match status" value="1"/>
</dbReference>
<dbReference type="RefSeq" id="WP_095328762.1">
    <property type="nucleotide sequence ID" value="NZ_CP026031.1"/>
</dbReference>
<proteinExistence type="predicted"/>
<dbReference type="Proteomes" id="UP000216961">
    <property type="component" value="Unassembled WGS sequence"/>
</dbReference>
<dbReference type="GO" id="GO:0005737">
    <property type="term" value="C:cytoplasm"/>
    <property type="evidence" value="ECO:0007669"/>
    <property type="project" value="UniProtKB-SubCell"/>
</dbReference>
<dbReference type="GO" id="GO:0046872">
    <property type="term" value="F:metal ion binding"/>
    <property type="evidence" value="ECO:0007669"/>
    <property type="project" value="UniProtKB-KW"/>
</dbReference>
<accession>A0A268FHH7</accession>
<dbReference type="Pfam" id="PF02272">
    <property type="entry name" value="DHHA1"/>
    <property type="match status" value="1"/>
</dbReference>
<dbReference type="Pfam" id="PF07973">
    <property type="entry name" value="tRNA_SAD"/>
    <property type="match status" value="1"/>
</dbReference>
<evidence type="ECO:0000256" key="1">
    <source>
        <dbReference type="ARBA" id="ARBA00001947"/>
    </source>
</evidence>
<comment type="cofactor">
    <cofactor evidence="1">
        <name>Zn(2+)</name>
        <dbReference type="ChEBI" id="CHEBI:29105"/>
    </cofactor>
</comment>